<dbReference type="CDD" id="cd24050">
    <property type="entry name" value="ASKHA_NBD_ANMK"/>
    <property type="match status" value="1"/>
</dbReference>
<dbReference type="NCBIfam" id="NF007139">
    <property type="entry name" value="PRK09585.1-3"/>
    <property type="match status" value="1"/>
</dbReference>
<gene>
    <name evidence="1" type="ORF">MNBD_GAMMA05-2688</name>
</gene>
<keyword evidence="1" id="KW-0808">Transferase</keyword>
<dbReference type="PANTHER" id="PTHR30605">
    <property type="entry name" value="ANHYDRO-N-ACETYLMURAMIC ACID KINASE"/>
    <property type="match status" value="1"/>
</dbReference>
<dbReference type="GO" id="GO:0016301">
    <property type="term" value="F:kinase activity"/>
    <property type="evidence" value="ECO:0007669"/>
    <property type="project" value="UniProtKB-KW"/>
</dbReference>
<reference evidence="1" key="1">
    <citation type="submission" date="2018-06" db="EMBL/GenBank/DDBJ databases">
        <authorList>
            <person name="Zhirakovskaya E."/>
        </authorList>
    </citation>
    <scope>NUCLEOTIDE SEQUENCE</scope>
</reference>
<dbReference type="SUPFAM" id="SSF53067">
    <property type="entry name" value="Actin-like ATPase domain"/>
    <property type="match status" value="1"/>
</dbReference>
<dbReference type="GO" id="GO:0005524">
    <property type="term" value="F:ATP binding"/>
    <property type="evidence" value="ECO:0007669"/>
    <property type="project" value="InterPro"/>
</dbReference>
<accession>A0A3B0WEB9</accession>
<organism evidence="1">
    <name type="scientific">hydrothermal vent metagenome</name>
    <dbReference type="NCBI Taxonomy" id="652676"/>
    <lineage>
        <taxon>unclassified sequences</taxon>
        <taxon>metagenomes</taxon>
        <taxon>ecological metagenomes</taxon>
    </lineage>
</organism>
<dbReference type="NCBIfam" id="NF007148">
    <property type="entry name" value="PRK09585.3-2"/>
    <property type="match status" value="1"/>
</dbReference>
<dbReference type="EC" id="2.7.1.170" evidence="1"/>
<dbReference type="InterPro" id="IPR043129">
    <property type="entry name" value="ATPase_NBD"/>
</dbReference>
<dbReference type="Gene3D" id="3.30.420.40">
    <property type="match status" value="2"/>
</dbReference>
<dbReference type="AlphaFoldDB" id="A0A3B0WEB9"/>
<dbReference type="EMBL" id="UOFE01000006">
    <property type="protein sequence ID" value="VAW50760.1"/>
    <property type="molecule type" value="Genomic_DNA"/>
</dbReference>
<dbReference type="PANTHER" id="PTHR30605:SF0">
    <property type="entry name" value="ANHYDRO-N-ACETYLMURAMIC ACID KINASE"/>
    <property type="match status" value="1"/>
</dbReference>
<dbReference type="GO" id="GO:0009254">
    <property type="term" value="P:peptidoglycan turnover"/>
    <property type="evidence" value="ECO:0007669"/>
    <property type="project" value="InterPro"/>
</dbReference>
<dbReference type="GO" id="GO:0016773">
    <property type="term" value="F:phosphotransferase activity, alcohol group as acceptor"/>
    <property type="evidence" value="ECO:0007669"/>
    <property type="project" value="InterPro"/>
</dbReference>
<sequence length="372" mass="40200">MPTSVPELYIGLMSGTSMDGIDAALVDFSTAQPRLISTHAHSWPETIQQALIKARDLPDSALFSLHELDKQIAEIFAAASLKLLANTSYQAQDITAIGNHGQTIRHRPDIEKPFSLQIGDAQILASLTGIDVISDFRTADIKAGGQGAPLVPAFHQAIFSDEKVNRVIVNIGGIANITALPKGKNKTIVGFDCGPGNTLMDAWITQHKQQPYDADGAFAASGKTNAGLLAKLLMDDYFQLAPPKSTGFEYFNLQWLNTFDVNEMNSADMQSTLNNLTATSIIRAINQYAVATDEIYICGGGVHNQTLMQRLETMAPCPVITTETLGIHPDWVEAMAFAWLAYQNIHQQTGNLPSVTGAKEAVILGNLTHPAQ</sequence>
<proteinExistence type="inferred from homology"/>
<dbReference type="GO" id="GO:0006040">
    <property type="term" value="P:amino sugar metabolic process"/>
    <property type="evidence" value="ECO:0007669"/>
    <property type="project" value="InterPro"/>
</dbReference>
<dbReference type="Pfam" id="PF03702">
    <property type="entry name" value="AnmK"/>
    <property type="match status" value="1"/>
</dbReference>
<dbReference type="HAMAP" id="MF_01270">
    <property type="entry name" value="AnhMurNAc_kinase"/>
    <property type="match status" value="1"/>
</dbReference>
<name>A0A3B0WEB9_9ZZZZ</name>
<evidence type="ECO:0000313" key="1">
    <source>
        <dbReference type="EMBL" id="VAW50760.1"/>
    </source>
</evidence>
<protein>
    <submittedName>
        <fullName evidence="1">Anhydro-N-acetylmuramic acid kinase</fullName>
        <ecNumber evidence="1">2.7.1.170</ecNumber>
    </submittedName>
</protein>
<keyword evidence="1" id="KW-0418">Kinase</keyword>
<dbReference type="InterPro" id="IPR005338">
    <property type="entry name" value="Anhydro_N_Ac-Mur_kinase"/>
</dbReference>